<reference evidence="1 2" key="1">
    <citation type="submission" date="2016-07" db="EMBL/GenBank/DDBJ databases">
        <title>Revisiting the taxonomy of the Elizabethkingia Genus using Whole-Genome Sequencing, Optical Mapping, and MALDI-TOF, along with proposal of three novel Elizabethkingia species: Elizabethkingia bruuniana sp. nov., Elizabethkingia ursingii sp. nov., and Elizabethkingia occulta sp. nov.</title>
        <authorList>
            <person name="Nicholson A.C."/>
        </authorList>
    </citation>
    <scope>NUCLEOTIDE SEQUENCE [LARGE SCALE GENOMIC DNA]</scope>
    <source>
        <strain evidence="1 2">F3201</strain>
    </source>
</reference>
<organism evidence="1 2">
    <name type="scientific">Elizabethkingia anophelis</name>
    <dbReference type="NCBI Taxonomy" id="1117645"/>
    <lineage>
        <taxon>Bacteria</taxon>
        <taxon>Pseudomonadati</taxon>
        <taxon>Bacteroidota</taxon>
        <taxon>Flavobacteriia</taxon>
        <taxon>Flavobacteriales</taxon>
        <taxon>Weeksellaceae</taxon>
        <taxon>Elizabethkingia</taxon>
    </lineage>
</organism>
<dbReference type="EMBL" id="CP016374">
    <property type="protein sequence ID" value="AQX00499.1"/>
    <property type="molecule type" value="Genomic_DNA"/>
</dbReference>
<dbReference type="AlphaFoldDB" id="A0AAU8UVW0"/>
<gene>
    <name evidence="1" type="ORF">BBD32_02955</name>
</gene>
<evidence type="ECO:0000313" key="1">
    <source>
        <dbReference type="EMBL" id="AQX00499.1"/>
    </source>
</evidence>
<name>A0AAU8UVW0_9FLAO</name>
<proteinExistence type="predicted"/>
<accession>A0AAU8UVW0</accession>
<evidence type="ECO:0000313" key="2">
    <source>
        <dbReference type="Proteomes" id="UP000190848"/>
    </source>
</evidence>
<protein>
    <submittedName>
        <fullName evidence="1">Uncharacterized protein</fullName>
    </submittedName>
</protein>
<dbReference type="Proteomes" id="UP000190848">
    <property type="component" value="Chromosome"/>
</dbReference>
<sequence length="67" mass="7961">MQLNTGSCPGLLTVYTPDYLDLLRNEFYDNQIIMSTHEDMMSAFMRYKFKNYNLSEKRINLKELATE</sequence>